<reference evidence="1 2" key="1">
    <citation type="submission" date="2015-07" db="EMBL/GenBank/DDBJ databases">
        <title>High-quality genome of monoxenous trypanosomatid Leptomonas pyrrhocoris.</title>
        <authorList>
            <person name="Flegontov P."/>
            <person name="Butenko A."/>
            <person name="Firsov S."/>
            <person name="Vlcek C."/>
            <person name="Logacheva M.D."/>
            <person name="Field M."/>
            <person name="Filatov D."/>
            <person name="Flegontova O."/>
            <person name="Gerasimov E."/>
            <person name="Jackson A.P."/>
            <person name="Kelly S."/>
            <person name="Opperdoes F."/>
            <person name="O'Reilly A."/>
            <person name="Votypka J."/>
            <person name="Yurchenko V."/>
            <person name="Lukes J."/>
        </authorList>
    </citation>
    <scope>NUCLEOTIDE SEQUENCE [LARGE SCALE GENOMIC DNA]</scope>
    <source>
        <strain evidence="1">H10</strain>
    </source>
</reference>
<protein>
    <submittedName>
        <fullName evidence="1">Uncharacterized protein</fullName>
    </submittedName>
</protein>
<dbReference type="RefSeq" id="XP_015657434.1">
    <property type="nucleotide sequence ID" value="XM_015803609.1"/>
</dbReference>
<proteinExistence type="predicted"/>
<dbReference type="Proteomes" id="UP000037923">
    <property type="component" value="Unassembled WGS sequence"/>
</dbReference>
<sequence>MLCRSAFWRCVSNSVGDDRKALARNHLHLLDKRQWDLTTPSRALPVVEVLLRSGVVLDGLEKSAAKPLWSMTPSMTKKERSLVQKLSGMLHTNTASLAAASSSDQKSENGVVRSAYAAACSTGKCTIGAVVDHNFVRCLQLPFQLMLLELILSRYISVVWVYKAPMVTKELLDPLCDQLLLHEDLMTFKTVWWLLVLLSGDARLYNATVAPAAGKRLYGLCVRRIHQLLPHLWTEQRLLVHLVLTSMKGYERPFIVIGEIEKLALVTPLSEYEEVNSKVLLQFMSSPFATKQINLTLRLVLQWCKGTRIADFGCEECLLAFSIVASLHECTLTDTAFAAATAKEWEVLHECLFAQVFLVAGDMTPTGCISILDQAELINVSGWGITVPQLLLEKLKRRLLTECKRQIDEEDLSPETAEDLLRVVLGLQHLLQRYTVLPYSAPDERIINQYVLFLEQRLAT</sequence>
<dbReference type="AlphaFoldDB" id="A0A0M9FZ02"/>
<evidence type="ECO:0000313" key="2">
    <source>
        <dbReference type="Proteomes" id="UP000037923"/>
    </source>
</evidence>
<gene>
    <name evidence="1" type="ORF">ABB37_05541</name>
</gene>
<dbReference type="OrthoDB" id="272363at2759"/>
<dbReference type="OMA" id="LCVRRIH"/>
<dbReference type="VEuPathDB" id="TriTrypDB:LpyrH10_11_0060"/>
<dbReference type="GeneID" id="26905831"/>
<dbReference type="EMBL" id="LGTL01000011">
    <property type="protein sequence ID" value="KPA78995.1"/>
    <property type="molecule type" value="Genomic_DNA"/>
</dbReference>
<comment type="caution">
    <text evidence="1">The sequence shown here is derived from an EMBL/GenBank/DDBJ whole genome shotgun (WGS) entry which is preliminary data.</text>
</comment>
<keyword evidence="2" id="KW-1185">Reference proteome</keyword>
<evidence type="ECO:0000313" key="1">
    <source>
        <dbReference type="EMBL" id="KPA78995.1"/>
    </source>
</evidence>
<accession>A0A0M9FZ02</accession>
<name>A0A0M9FZ02_LEPPY</name>
<organism evidence="1 2">
    <name type="scientific">Leptomonas pyrrhocoris</name>
    <name type="common">Firebug parasite</name>
    <dbReference type="NCBI Taxonomy" id="157538"/>
    <lineage>
        <taxon>Eukaryota</taxon>
        <taxon>Discoba</taxon>
        <taxon>Euglenozoa</taxon>
        <taxon>Kinetoplastea</taxon>
        <taxon>Metakinetoplastina</taxon>
        <taxon>Trypanosomatida</taxon>
        <taxon>Trypanosomatidae</taxon>
        <taxon>Leishmaniinae</taxon>
        <taxon>Leptomonas</taxon>
    </lineage>
</organism>